<name>A0A085U283_YERRU</name>
<dbReference type="RefSeq" id="WP_038245663.1">
    <property type="nucleotide sequence ID" value="NZ_CCYO01000008.1"/>
</dbReference>
<evidence type="ECO:0000313" key="3">
    <source>
        <dbReference type="EMBL" id="SUQ01910.1"/>
    </source>
</evidence>
<dbReference type="EMBL" id="UHJG01000001">
    <property type="protein sequence ID" value="SUQ01910.1"/>
    <property type="molecule type" value="Genomic_DNA"/>
</dbReference>
<dbReference type="EMBL" id="UHJG01000002">
    <property type="protein sequence ID" value="SUQ37365.1"/>
    <property type="molecule type" value="Genomic_DNA"/>
</dbReference>
<evidence type="ECO:0000313" key="5">
    <source>
        <dbReference type="Proteomes" id="UP000255169"/>
    </source>
</evidence>
<dbReference type="PATRIC" id="fig|29486.44.peg.3562"/>
<accession>A0A085U283</accession>
<dbReference type="InterPro" id="IPR004195">
    <property type="entry name" value="Head_decoration_D"/>
</dbReference>
<gene>
    <name evidence="1" type="ORF">CSF007_10805</name>
    <name evidence="2" type="ORF">CSF007_12080</name>
    <name evidence="3" type="ORF">NCTC10476_03295</name>
    <name evidence="4" type="ORF">NCTC10476_03489</name>
</gene>
<dbReference type="AlphaFoldDB" id="A0A085U283"/>
<reference evidence="3 5" key="2">
    <citation type="submission" date="2018-06" db="EMBL/GenBank/DDBJ databases">
        <authorList>
            <consortium name="Pathogen Informatics"/>
            <person name="Doyle S."/>
        </authorList>
    </citation>
    <scope>NUCLEOTIDE SEQUENCE [LARGE SCALE GENOMIC DNA]</scope>
    <source>
        <strain evidence="3 5">NCTC10476</strain>
    </source>
</reference>
<organism evidence="2">
    <name type="scientific">Yersinia ruckeri</name>
    <dbReference type="NCBI Taxonomy" id="29486"/>
    <lineage>
        <taxon>Bacteria</taxon>
        <taxon>Pseudomonadati</taxon>
        <taxon>Pseudomonadota</taxon>
        <taxon>Gammaproteobacteria</taxon>
        <taxon>Enterobacterales</taxon>
        <taxon>Yersiniaceae</taxon>
        <taxon>Yersinia</taxon>
    </lineage>
</organism>
<dbReference type="OrthoDB" id="7032972at2"/>
<reference evidence="2" key="1">
    <citation type="journal article" date="2015" name="Genome Announc.">
        <title>Complete Genome Sequence of Yersinia ruckeri Strain CSF007-82, Etiologic Agent of Red Mouth Disease in Salmonid Fish.</title>
        <authorList>
            <person name="Nelson M.C."/>
            <person name="LaPatra S.E."/>
            <person name="Welch T.J."/>
            <person name="Graf J."/>
        </authorList>
    </citation>
    <scope>NUCLEOTIDE SEQUENCE</scope>
    <source>
        <strain evidence="2">CSF007-82</strain>
    </source>
</reference>
<dbReference type="Proteomes" id="UP000255169">
    <property type="component" value="Unassembled WGS sequence"/>
</dbReference>
<evidence type="ECO:0000313" key="4">
    <source>
        <dbReference type="EMBL" id="SUQ37365.1"/>
    </source>
</evidence>
<keyword evidence="5" id="KW-1185">Reference proteome</keyword>
<dbReference type="EMBL" id="LN681231">
    <property type="protein sequence ID" value="CEK27911.1"/>
    <property type="molecule type" value="Genomic_DNA"/>
</dbReference>
<evidence type="ECO:0000313" key="2">
    <source>
        <dbReference type="EMBL" id="CEK28157.1"/>
    </source>
</evidence>
<proteinExistence type="predicted"/>
<dbReference type="Gene3D" id="2.40.300.10">
    <property type="entry name" value="Head decoration protein D"/>
    <property type="match status" value="1"/>
</dbReference>
<protein>
    <submittedName>
        <fullName evidence="3">Antitermination protein</fullName>
    </submittedName>
</protein>
<dbReference type="GeneID" id="66879832"/>
<evidence type="ECO:0000313" key="1">
    <source>
        <dbReference type="EMBL" id="CEK27911.1"/>
    </source>
</evidence>
<dbReference type="Pfam" id="PF02924">
    <property type="entry name" value="HDPD"/>
    <property type="match status" value="1"/>
</dbReference>
<sequence>MNEIGQNSFTPGVTQAVFVPDQLVSGPLQLVTDTVSLSAGVLRRGTVLGQITTTKAYIQSVKTATDGSQVPCAILVDDADATTGAVQAGVYLMGEFNQHRVIFDDSWTLADLAVALRPYSIFLRSSLTASNT</sequence>
<dbReference type="EMBL" id="LN681231">
    <property type="protein sequence ID" value="CEK28157.1"/>
    <property type="molecule type" value="Genomic_DNA"/>
</dbReference>